<feature type="compositionally biased region" description="Low complexity" evidence="1">
    <location>
        <begin position="446"/>
        <end position="465"/>
    </location>
</feature>
<protein>
    <submittedName>
        <fullName evidence="3">MFS family permease</fullName>
    </submittedName>
</protein>
<sequence length="567" mass="56876">MGASEGDARRRERRALWAATLTNGPTELIDFVLPLWAGVALGLGATGVGVLMAVEMALSVVVRPVAGVLADRFERRSVAAAGALLYGLSCAGYALADDLPVAYGAAAVGGAGGALLWVAVRALVSERLAEDSAVFPRLLTAEETGSWVAFVAGMALLGVIGFAGLFWACAAACAVAAGLLATAPRRAARVGGAGVGGVGVGGAGDGRGGAVAAGLGAVGRRLRPMLFAVAMTMAAEAAVALLLLLHLQRGFGLQVQQIAYVFLPGAIAMSLAAGRLHRYVVRFGRSRVLVAASLASCAFAVGLAWAPSPAVIAGLWVLSGLAWAAVMPVQQAVIAEASDGQVGRGMGVYESACLVGALVGSLVAGALYDGADWRVACLVAGGMILAGAVVVPRAVRRLGVREFPPPAPAEPPSAVPPSAVPPSAGAPSTEALSTEAPSTGAGESSTAPATPRPAEATPAPRGEPAAPEPTAPGGGGGKPVKGPAALSSDLAVHTGLFAAAQVVLAFFDLSWVRDLLTRDIGPVLLGRVEREGFGAFLYGAGRVWAVVLAVDVLWTAALLVRRRTGTR</sequence>
<dbReference type="PANTHER" id="PTHR23518:SF2">
    <property type="entry name" value="MAJOR FACILITATOR SUPERFAMILY TRANSPORTER"/>
    <property type="match status" value="1"/>
</dbReference>
<evidence type="ECO:0000256" key="2">
    <source>
        <dbReference type="SAM" id="Phobius"/>
    </source>
</evidence>
<dbReference type="Proteomes" id="UP001195724">
    <property type="component" value="Unassembled WGS sequence"/>
</dbReference>
<feature type="transmembrane region" description="Helical" evidence="2">
    <location>
        <begin position="347"/>
        <end position="367"/>
    </location>
</feature>
<dbReference type="EMBL" id="JAFBCL010000001">
    <property type="protein sequence ID" value="MBM7809306.1"/>
    <property type="molecule type" value="Genomic_DNA"/>
</dbReference>
<proteinExistence type="predicted"/>
<evidence type="ECO:0000256" key="1">
    <source>
        <dbReference type="SAM" id="MobiDB-lite"/>
    </source>
</evidence>
<name>A0ABS2S2K5_9PSEU</name>
<reference evidence="3 4" key="1">
    <citation type="submission" date="2021-01" db="EMBL/GenBank/DDBJ databases">
        <title>Sequencing the genomes of 1000 actinobacteria strains.</title>
        <authorList>
            <person name="Klenk H.-P."/>
        </authorList>
    </citation>
    <scope>NUCLEOTIDE SEQUENCE [LARGE SCALE GENOMIC DNA]</scope>
    <source>
        <strain evidence="3 4">DSM 44581</strain>
    </source>
</reference>
<feature type="transmembrane region" description="Helical" evidence="2">
    <location>
        <begin position="78"/>
        <end position="96"/>
    </location>
</feature>
<feature type="transmembrane region" description="Helical" evidence="2">
    <location>
        <begin position="373"/>
        <end position="391"/>
    </location>
</feature>
<gene>
    <name evidence="3" type="ORF">JOE68_000171</name>
</gene>
<feature type="transmembrane region" description="Helical" evidence="2">
    <location>
        <begin position="288"/>
        <end position="306"/>
    </location>
</feature>
<comment type="caution">
    <text evidence="3">The sequence shown here is derived from an EMBL/GenBank/DDBJ whole genome shotgun (WGS) entry which is preliminary data.</text>
</comment>
<dbReference type="PANTHER" id="PTHR23518">
    <property type="entry name" value="C-METHYLTRANSFERASE"/>
    <property type="match status" value="1"/>
</dbReference>
<dbReference type="Gene3D" id="1.20.1250.20">
    <property type="entry name" value="MFS general substrate transporter like domains"/>
    <property type="match status" value="2"/>
</dbReference>
<feature type="region of interest" description="Disordered" evidence="1">
    <location>
        <begin position="406"/>
        <end position="481"/>
    </location>
</feature>
<feature type="transmembrane region" description="Helical" evidence="2">
    <location>
        <begin position="225"/>
        <end position="245"/>
    </location>
</feature>
<feature type="transmembrane region" description="Helical" evidence="2">
    <location>
        <begin position="312"/>
        <end position="335"/>
    </location>
</feature>
<keyword evidence="4" id="KW-1185">Reference proteome</keyword>
<accession>A0ABS2S2K5</accession>
<feature type="transmembrane region" description="Helical" evidence="2">
    <location>
        <begin position="147"/>
        <end position="180"/>
    </location>
</feature>
<feature type="transmembrane region" description="Helical" evidence="2">
    <location>
        <begin position="257"/>
        <end position="276"/>
    </location>
</feature>
<keyword evidence="2" id="KW-0472">Membrane</keyword>
<feature type="transmembrane region" description="Helical" evidence="2">
    <location>
        <begin position="35"/>
        <end position="58"/>
    </location>
</feature>
<keyword evidence="2" id="KW-0812">Transmembrane</keyword>
<feature type="compositionally biased region" description="Pro residues" evidence="1">
    <location>
        <begin position="406"/>
        <end position="420"/>
    </location>
</feature>
<feature type="transmembrane region" description="Helical" evidence="2">
    <location>
        <begin position="532"/>
        <end position="560"/>
    </location>
</feature>
<dbReference type="Pfam" id="PF07690">
    <property type="entry name" value="MFS_1"/>
    <property type="match status" value="1"/>
</dbReference>
<keyword evidence="2" id="KW-1133">Transmembrane helix</keyword>
<dbReference type="RefSeq" id="WP_204840428.1">
    <property type="nucleotide sequence ID" value="NZ_JAFBCL010000001.1"/>
</dbReference>
<dbReference type="InterPro" id="IPR011701">
    <property type="entry name" value="MFS"/>
</dbReference>
<organism evidence="3 4">
    <name type="scientific">Saccharothrix algeriensis</name>
    <dbReference type="NCBI Taxonomy" id="173560"/>
    <lineage>
        <taxon>Bacteria</taxon>
        <taxon>Bacillati</taxon>
        <taxon>Actinomycetota</taxon>
        <taxon>Actinomycetes</taxon>
        <taxon>Pseudonocardiales</taxon>
        <taxon>Pseudonocardiaceae</taxon>
        <taxon>Saccharothrix</taxon>
    </lineage>
</organism>
<evidence type="ECO:0000313" key="3">
    <source>
        <dbReference type="EMBL" id="MBM7809306.1"/>
    </source>
</evidence>
<feature type="transmembrane region" description="Helical" evidence="2">
    <location>
        <begin position="490"/>
        <end position="512"/>
    </location>
</feature>
<dbReference type="SUPFAM" id="SSF103473">
    <property type="entry name" value="MFS general substrate transporter"/>
    <property type="match status" value="1"/>
</dbReference>
<feature type="compositionally biased region" description="Polar residues" evidence="1">
    <location>
        <begin position="430"/>
        <end position="445"/>
    </location>
</feature>
<dbReference type="InterPro" id="IPR036259">
    <property type="entry name" value="MFS_trans_sf"/>
</dbReference>
<evidence type="ECO:0000313" key="4">
    <source>
        <dbReference type="Proteomes" id="UP001195724"/>
    </source>
</evidence>